<protein>
    <submittedName>
        <fullName evidence="2">Uncharacterized protein</fullName>
    </submittedName>
</protein>
<evidence type="ECO:0000313" key="3">
    <source>
        <dbReference type="EMBL" id="CAF1176739.1"/>
    </source>
</evidence>
<dbReference type="EMBL" id="CAJNOJ010000037">
    <property type="protein sequence ID" value="CAF0918276.1"/>
    <property type="molecule type" value="Genomic_DNA"/>
</dbReference>
<organism evidence="2 5">
    <name type="scientific">Adineta ricciae</name>
    <name type="common">Rotifer</name>
    <dbReference type="NCBI Taxonomy" id="249248"/>
    <lineage>
        <taxon>Eukaryota</taxon>
        <taxon>Metazoa</taxon>
        <taxon>Spiralia</taxon>
        <taxon>Gnathifera</taxon>
        <taxon>Rotifera</taxon>
        <taxon>Eurotatoria</taxon>
        <taxon>Bdelloidea</taxon>
        <taxon>Adinetida</taxon>
        <taxon>Adinetidae</taxon>
        <taxon>Adineta</taxon>
    </lineage>
</organism>
<dbReference type="InterPro" id="IPR006461">
    <property type="entry name" value="PLAC_motif_containing"/>
</dbReference>
<comment type="similarity">
    <text evidence="1">Belongs to the cornifelin family.</text>
</comment>
<keyword evidence="4" id="KW-1185">Reference proteome</keyword>
<name>A0A814AQE3_ADIRI</name>
<evidence type="ECO:0000313" key="2">
    <source>
        <dbReference type="EMBL" id="CAF0918276.1"/>
    </source>
</evidence>
<reference evidence="2" key="1">
    <citation type="submission" date="2021-02" db="EMBL/GenBank/DDBJ databases">
        <authorList>
            <person name="Nowell W R."/>
        </authorList>
    </citation>
    <scope>NUCLEOTIDE SEQUENCE</scope>
</reference>
<dbReference type="Proteomes" id="UP000663852">
    <property type="component" value="Unassembled WGS sequence"/>
</dbReference>
<evidence type="ECO:0000256" key="1">
    <source>
        <dbReference type="ARBA" id="ARBA00009024"/>
    </source>
</evidence>
<evidence type="ECO:0000313" key="5">
    <source>
        <dbReference type="Proteomes" id="UP000663852"/>
    </source>
</evidence>
<evidence type="ECO:0000313" key="4">
    <source>
        <dbReference type="Proteomes" id="UP000663828"/>
    </source>
</evidence>
<dbReference type="OrthoDB" id="1045822at2759"/>
<dbReference type="NCBIfam" id="TIGR01571">
    <property type="entry name" value="A_thal_Cys_rich"/>
    <property type="match status" value="1"/>
</dbReference>
<dbReference type="Pfam" id="PF04749">
    <property type="entry name" value="PLAC8"/>
    <property type="match status" value="1"/>
</dbReference>
<accession>A0A814AQE3</accession>
<dbReference type="AlphaFoldDB" id="A0A814AQE3"/>
<gene>
    <name evidence="2" type="ORF">EDS130_LOCUS10629</name>
    <name evidence="3" type="ORF">XAT740_LOCUS22345</name>
</gene>
<dbReference type="EMBL" id="CAJNOR010001640">
    <property type="protein sequence ID" value="CAF1176739.1"/>
    <property type="molecule type" value="Genomic_DNA"/>
</dbReference>
<dbReference type="PANTHER" id="PTHR15907">
    <property type="entry name" value="DUF614 FAMILY PROTEIN-RELATED"/>
    <property type="match status" value="1"/>
</dbReference>
<proteinExistence type="inferred from homology"/>
<sequence length="122" mass="13367">MAQITPQATAYVTIQQPLASGNPFKREGGDWHAELCGCCDDTKECCMAYFCWCCFLGSLADSINESKWSCLCVPGALGMYRTKVRTTLNIKGSVCSDYCVTSCCGFCAAVQMRNELKYHGIS</sequence>
<dbReference type="Proteomes" id="UP000663828">
    <property type="component" value="Unassembled WGS sequence"/>
</dbReference>
<comment type="caution">
    <text evidence="2">The sequence shown here is derived from an EMBL/GenBank/DDBJ whole genome shotgun (WGS) entry which is preliminary data.</text>
</comment>